<dbReference type="Gene3D" id="1.10.540.10">
    <property type="entry name" value="Acyl-CoA dehydrogenase/oxidase, N-terminal domain"/>
    <property type="match status" value="1"/>
</dbReference>
<evidence type="ECO:0000256" key="1">
    <source>
        <dbReference type="ARBA" id="ARBA00023002"/>
    </source>
</evidence>
<evidence type="ECO:0000313" key="4">
    <source>
        <dbReference type="EMBL" id="RZF58633.1"/>
    </source>
</evidence>
<dbReference type="InterPro" id="IPR009100">
    <property type="entry name" value="AcylCoA_DH/oxidase_NM_dom_sf"/>
</dbReference>
<dbReference type="AlphaFoldDB" id="A0A4Q6XGL2"/>
<dbReference type="Gene3D" id="2.40.110.10">
    <property type="entry name" value="Butyryl-CoA Dehydrogenase, subunit A, domain 2"/>
    <property type="match status" value="1"/>
</dbReference>
<name>A0A4Q6XGL2_9SPHN</name>
<dbReference type="InterPro" id="IPR013107">
    <property type="entry name" value="Acyl-CoA_DH_C"/>
</dbReference>
<dbReference type="Pfam" id="PF02771">
    <property type="entry name" value="Acyl-CoA_dh_N"/>
    <property type="match status" value="1"/>
</dbReference>
<dbReference type="InterPro" id="IPR046373">
    <property type="entry name" value="Acyl-CoA_Oxase/DH_mid-dom_sf"/>
</dbReference>
<dbReference type="RefSeq" id="WP_130160600.1">
    <property type="nucleotide sequence ID" value="NZ_SGIS01000121.1"/>
</dbReference>
<dbReference type="Pfam" id="PF08028">
    <property type="entry name" value="Acyl-CoA_dh_2"/>
    <property type="match status" value="1"/>
</dbReference>
<evidence type="ECO:0000259" key="3">
    <source>
        <dbReference type="Pfam" id="PF08028"/>
    </source>
</evidence>
<feature type="domain" description="Acyl-CoA dehydrogenase C-terminal" evidence="3">
    <location>
        <begin position="261"/>
        <end position="393"/>
    </location>
</feature>
<comment type="caution">
    <text evidence="4">The sequence shown here is derived from an EMBL/GenBank/DDBJ whole genome shotgun (WGS) entry which is preliminary data.</text>
</comment>
<dbReference type="InterPro" id="IPR036250">
    <property type="entry name" value="AcylCo_DH-like_C"/>
</dbReference>
<accession>A0A4Q6XGL2</accession>
<dbReference type="Gene3D" id="1.20.140.10">
    <property type="entry name" value="Butyryl-CoA Dehydrogenase, subunit A, domain 3"/>
    <property type="match status" value="1"/>
</dbReference>
<keyword evidence="1" id="KW-0560">Oxidoreductase</keyword>
<dbReference type="PANTHER" id="PTHR43884:SF12">
    <property type="entry name" value="ISOVALERYL-COA DEHYDROGENASE, MITOCHONDRIAL-RELATED"/>
    <property type="match status" value="1"/>
</dbReference>
<dbReference type="OrthoDB" id="7316074at2"/>
<reference evidence="4 5" key="1">
    <citation type="submission" date="2019-02" db="EMBL/GenBank/DDBJ databases">
        <authorList>
            <person name="Li Y."/>
        </authorList>
    </citation>
    <scope>NUCLEOTIDE SEQUENCE [LARGE SCALE GENOMIC DNA]</scope>
    <source>
        <strain evidence="4 5">3-7</strain>
    </source>
</reference>
<dbReference type="Proteomes" id="UP000292085">
    <property type="component" value="Unassembled WGS sequence"/>
</dbReference>
<dbReference type="SUPFAM" id="SSF47203">
    <property type="entry name" value="Acyl-CoA dehydrogenase C-terminal domain-like"/>
    <property type="match status" value="1"/>
</dbReference>
<evidence type="ECO:0000313" key="5">
    <source>
        <dbReference type="Proteomes" id="UP000292085"/>
    </source>
</evidence>
<organism evidence="4 5">
    <name type="scientific">Sphingomonas populi</name>
    <dbReference type="NCBI Taxonomy" id="2484750"/>
    <lineage>
        <taxon>Bacteria</taxon>
        <taxon>Pseudomonadati</taxon>
        <taxon>Pseudomonadota</taxon>
        <taxon>Alphaproteobacteria</taxon>
        <taxon>Sphingomonadales</taxon>
        <taxon>Sphingomonadaceae</taxon>
        <taxon>Sphingomonas</taxon>
    </lineage>
</organism>
<dbReference type="PANTHER" id="PTHR43884">
    <property type="entry name" value="ACYL-COA DEHYDROGENASE"/>
    <property type="match status" value="1"/>
</dbReference>
<dbReference type="GO" id="GO:0050660">
    <property type="term" value="F:flavin adenine dinucleotide binding"/>
    <property type="evidence" value="ECO:0007669"/>
    <property type="project" value="InterPro"/>
</dbReference>
<gene>
    <name evidence="4" type="ORF">EWE75_24330</name>
</gene>
<sequence length="413" mass="45906">MANKLATVQSFSPAIDEGLGETIVKRAHDMIPELVARQAETEARTHYAPDTHSAFEKAGFYNILVPKEFSGLDLDVKTYYRVVMELATGCPSTAWQFCLGSAHAVTLCGMFDLPTQRQVFDLDEPFICAVTARPQGEARRRVDGDWDLNGVFNFCSGIPYSSHFMSHAIAVEADGSPAGIMTFVARRDQWTMLDDWGGSLGLKGSGSNSVSFTNAHVPAALTRLNKMHMEHRLEPKSEATAHLDNPIYYGGTMSLWLLEPAALLLGMVKGALDECTSLMATKMTAIPPIQPRVDSPDYQRWFGAAATKIALAEAAYYDACEKWTEDARLQMLGHRDPADPRENLAMVMCGEIIEMCWDAMQLLYRTAGTSSAFDGQRFQRIYRDMSTARSHAYNTRFDQLHRDLAKLLITKAH</sequence>
<keyword evidence="5" id="KW-1185">Reference proteome</keyword>
<dbReference type="InterPro" id="IPR037069">
    <property type="entry name" value="AcylCoA_DH/ox_N_sf"/>
</dbReference>
<dbReference type="SUPFAM" id="SSF56645">
    <property type="entry name" value="Acyl-CoA dehydrogenase NM domain-like"/>
    <property type="match status" value="1"/>
</dbReference>
<dbReference type="PIRSF" id="PIRSF016578">
    <property type="entry name" value="HsaA"/>
    <property type="match status" value="1"/>
</dbReference>
<dbReference type="GO" id="GO:0003995">
    <property type="term" value="F:acyl-CoA dehydrogenase activity"/>
    <property type="evidence" value="ECO:0007669"/>
    <property type="project" value="TreeGrafter"/>
</dbReference>
<proteinExistence type="predicted"/>
<protein>
    <submittedName>
        <fullName evidence="4">Acyl-CoA dehydrogenase</fullName>
    </submittedName>
</protein>
<dbReference type="EMBL" id="SGIS01000121">
    <property type="protein sequence ID" value="RZF58633.1"/>
    <property type="molecule type" value="Genomic_DNA"/>
</dbReference>
<feature type="domain" description="Acyl-CoA dehydrogenase/oxidase N-terminal" evidence="2">
    <location>
        <begin position="24"/>
        <end position="100"/>
    </location>
</feature>
<evidence type="ECO:0000259" key="2">
    <source>
        <dbReference type="Pfam" id="PF02771"/>
    </source>
</evidence>
<dbReference type="InterPro" id="IPR013786">
    <property type="entry name" value="AcylCoA_DH/ox_N"/>
</dbReference>